<feature type="domain" description="Thiamine phosphate synthase/TenI" evidence="5">
    <location>
        <begin position="309"/>
        <end position="485"/>
    </location>
</feature>
<accession>A0A848F104</accession>
<dbReference type="UniPathway" id="UPA00060">
    <property type="reaction ID" value="UER00138"/>
</dbReference>
<comment type="pathway">
    <text evidence="2">Cofactor biosynthesis; thiamine diphosphate biosynthesis.</text>
</comment>
<protein>
    <recommendedName>
        <fullName evidence="3">hydroxymethylpyrimidine kinase</fullName>
        <ecNumber evidence="3">2.7.1.49</ecNumber>
    </recommendedName>
</protein>
<comment type="cofactor">
    <cofactor evidence="1">
        <name>Mg(2+)</name>
        <dbReference type="ChEBI" id="CHEBI:18420"/>
    </cofactor>
</comment>
<dbReference type="RefSeq" id="WP_169158644.1">
    <property type="nucleotide sequence ID" value="NZ_JABBFW010000001.1"/>
</dbReference>
<comment type="caution">
    <text evidence="7">The sequence shown here is derived from an EMBL/GenBank/DDBJ whole genome shotgun (WGS) entry which is preliminary data.</text>
</comment>
<evidence type="ECO:0000256" key="2">
    <source>
        <dbReference type="ARBA" id="ARBA00004948"/>
    </source>
</evidence>
<dbReference type="InterPro" id="IPR022998">
    <property type="entry name" value="ThiamineP_synth_TenI"/>
</dbReference>
<dbReference type="EMBL" id="JABBFW010000001">
    <property type="protein sequence ID" value="NML13747.1"/>
    <property type="molecule type" value="Genomic_DNA"/>
</dbReference>
<dbReference type="Gene3D" id="3.20.20.70">
    <property type="entry name" value="Aldolase class I"/>
    <property type="match status" value="1"/>
</dbReference>
<dbReference type="GO" id="GO:0008972">
    <property type="term" value="F:phosphomethylpyrimidine kinase activity"/>
    <property type="evidence" value="ECO:0007669"/>
    <property type="project" value="InterPro"/>
</dbReference>
<reference evidence="7 8" key="1">
    <citation type="submission" date="2020-04" db="EMBL/GenBank/DDBJ databases">
        <title>Azohydromonas sp. isolated from soil.</title>
        <authorList>
            <person name="Dahal R.H."/>
        </authorList>
    </citation>
    <scope>NUCLEOTIDE SEQUENCE [LARGE SCALE GENOMIC DNA]</scope>
    <source>
        <strain evidence="7 8">G-1-1-14</strain>
    </source>
</reference>
<evidence type="ECO:0000259" key="6">
    <source>
        <dbReference type="Pfam" id="PF08543"/>
    </source>
</evidence>
<dbReference type="Proteomes" id="UP000574067">
    <property type="component" value="Unassembled WGS sequence"/>
</dbReference>
<evidence type="ECO:0000313" key="8">
    <source>
        <dbReference type="Proteomes" id="UP000574067"/>
    </source>
</evidence>
<organism evidence="7 8">
    <name type="scientific">Azohydromonas caseinilytica</name>
    <dbReference type="NCBI Taxonomy" id="2728836"/>
    <lineage>
        <taxon>Bacteria</taxon>
        <taxon>Pseudomonadati</taxon>
        <taxon>Pseudomonadota</taxon>
        <taxon>Betaproteobacteria</taxon>
        <taxon>Burkholderiales</taxon>
        <taxon>Sphaerotilaceae</taxon>
        <taxon>Azohydromonas</taxon>
    </lineage>
</organism>
<dbReference type="Pfam" id="PF02581">
    <property type="entry name" value="TMP-TENI"/>
    <property type="match status" value="1"/>
</dbReference>
<dbReference type="GO" id="GO:0009229">
    <property type="term" value="P:thiamine diphosphate biosynthetic process"/>
    <property type="evidence" value="ECO:0007669"/>
    <property type="project" value="UniProtKB-UniPathway"/>
</dbReference>
<evidence type="ECO:0000259" key="5">
    <source>
        <dbReference type="Pfam" id="PF02581"/>
    </source>
</evidence>
<dbReference type="SUPFAM" id="SSF53613">
    <property type="entry name" value="Ribokinase-like"/>
    <property type="match status" value="1"/>
</dbReference>
<dbReference type="AlphaFoldDB" id="A0A848F104"/>
<evidence type="ECO:0000256" key="4">
    <source>
        <dbReference type="ARBA" id="ARBA00023268"/>
    </source>
</evidence>
<dbReference type="InterPro" id="IPR004399">
    <property type="entry name" value="HMP/HMP-P_kinase_dom"/>
</dbReference>
<feature type="domain" description="Pyridoxamine kinase/Phosphomethylpyrimidine kinase" evidence="6">
    <location>
        <begin position="15"/>
        <end position="265"/>
    </location>
</feature>
<dbReference type="PANTHER" id="PTHR20858:SF17">
    <property type="entry name" value="HYDROXYMETHYLPYRIMIDINE_PHOSPHOMETHYLPYRIMIDINE KINASE THI20-RELATED"/>
    <property type="match status" value="1"/>
</dbReference>
<dbReference type="GO" id="GO:0008902">
    <property type="term" value="F:hydroxymethylpyrimidine kinase activity"/>
    <property type="evidence" value="ECO:0007669"/>
    <property type="project" value="UniProtKB-EC"/>
</dbReference>
<dbReference type="GO" id="GO:0005829">
    <property type="term" value="C:cytosol"/>
    <property type="evidence" value="ECO:0007669"/>
    <property type="project" value="TreeGrafter"/>
</dbReference>
<dbReference type="EC" id="2.7.1.49" evidence="3"/>
<gene>
    <name evidence="7" type="ORF">HHL10_01985</name>
</gene>
<keyword evidence="7" id="KW-0808">Transferase</keyword>
<dbReference type="SUPFAM" id="SSF51391">
    <property type="entry name" value="Thiamin phosphate synthase"/>
    <property type="match status" value="1"/>
</dbReference>
<keyword evidence="8" id="KW-1185">Reference proteome</keyword>
<evidence type="ECO:0000256" key="3">
    <source>
        <dbReference type="ARBA" id="ARBA00012135"/>
    </source>
</evidence>
<dbReference type="InterPro" id="IPR036206">
    <property type="entry name" value="ThiamineP_synth_sf"/>
</dbReference>
<evidence type="ECO:0000256" key="1">
    <source>
        <dbReference type="ARBA" id="ARBA00001946"/>
    </source>
</evidence>
<dbReference type="InterPro" id="IPR013785">
    <property type="entry name" value="Aldolase_TIM"/>
</dbReference>
<keyword evidence="7" id="KW-0418">Kinase</keyword>
<dbReference type="CDD" id="cd01169">
    <property type="entry name" value="HMPP_kinase"/>
    <property type="match status" value="1"/>
</dbReference>
<keyword evidence="4" id="KW-0511">Multifunctional enzyme</keyword>
<dbReference type="Gene3D" id="3.40.1190.20">
    <property type="match status" value="1"/>
</dbReference>
<dbReference type="InterPro" id="IPR029056">
    <property type="entry name" value="Ribokinase-like"/>
</dbReference>
<sequence>MDSKRPVVWSIAGTDSGGGAGLSADQRMADAFNVHLCPVVAAVTAQSSVAVTRIEPLAPELIEAQLLALEHDMPPRAVKTGLLGGMAQIETVARWVDRLRARGPVALVVDPVLGASTGAGFADAATLQAYRELLLPRATVITPNRREAVALLGEGNAASAAAAPALARALQQRLGARGVCLTGGDSAQDGTLALDWIDTPQAQGWLALPRQATPHTHGTGCSFATALAGALALGFVPADAAVLAKMATAQALRQGHAAGQGAGPVRAAPGFGLEPSLLPRMSWGEVPDFGPDAPRAATPRPLDLYAIVDSAARVQQALAAGVGTLQLRIKTPAQPDAAWHERLAQEIRAGVAACRAVGAELFINDHWRLARELGAEAVHLGQEDLMALGEEGRRALRESGLSLGISTHSLWELCRAATLAPRYLACGPVWPTLTKAMPWRPQGLDNLAWWCAMAPAPVVAIGGMLEAAQFQQAARCGADGLCAVRVLGDDPGRTVPALQQALRQGRAAPALAAPALPHPSLAFDG</sequence>
<dbReference type="GO" id="GO:0009228">
    <property type="term" value="P:thiamine biosynthetic process"/>
    <property type="evidence" value="ECO:0007669"/>
    <property type="project" value="UniProtKB-KW"/>
</dbReference>
<proteinExistence type="predicted"/>
<dbReference type="InterPro" id="IPR013749">
    <property type="entry name" value="PM/HMP-P_kinase-1"/>
</dbReference>
<evidence type="ECO:0000313" key="7">
    <source>
        <dbReference type="EMBL" id="NML13747.1"/>
    </source>
</evidence>
<dbReference type="Pfam" id="PF08543">
    <property type="entry name" value="Phos_pyr_kin"/>
    <property type="match status" value="1"/>
</dbReference>
<dbReference type="PANTHER" id="PTHR20858">
    <property type="entry name" value="PHOSPHOMETHYLPYRIMIDINE KINASE"/>
    <property type="match status" value="1"/>
</dbReference>
<dbReference type="CDD" id="cd00564">
    <property type="entry name" value="TMP_TenI"/>
    <property type="match status" value="1"/>
</dbReference>
<name>A0A848F104_9BURK</name>